<feature type="domain" description="SIAH-type" evidence="6">
    <location>
        <begin position="104"/>
        <end position="160"/>
    </location>
</feature>
<dbReference type="PANTHER" id="PTHR45877">
    <property type="entry name" value="E3 UBIQUITIN-PROTEIN LIGASE SIAH2"/>
    <property type="match status" value="1"/>
</dbReference>
<feature type="region of interest" description="Disordered" evidence="5">
    <location>
        <begin position="73"/>
        <end position="105"/>
    </location>
</feature>
<organism evidence="7 8">
    <name type="scientific">Gryllus longicercus</name>
    <dbReference type="NCBI Taxonomy" id="2509291"/>
    <lineage>
        <taxon>Eukaryota</taxon>
        <taxon>Metazoa</taxon>
        <taxon>Ecdysozoa</taxon>
        <taxon>Arthropoda</taxon>
        <taxon>Hexapoda</taxon>
        <taxon>Insecta</taxon>
        <taxon>Pterygota</taxon>
        <taxon>Neoptera</taxon>
        <taxon>Polyneoptera</taxon>
        <taxon>Orthoptera</taxon>
        <taxon>Ensifera</taxon>
        <taxon>Gryllidea</taxon>
        <taxon>Grylloidea</taxon>
        <taxon>Gryllidae</taxon>
        <taxon>Gryllinae</taxon>
        <taxon>Gryllus</taxon>
    </lineage>
</organism>
<dbReference type="GO" id="GO:0061630">
    <property type="term" value="F:ubiquitin protein ligase activity"/>
    <property type="evidence" value="ECO:0007669"/>
    <property type="project" value="TreeGrafter"/>
</dbReference>
<dbReference type="SUPFAM" id="SSF49599">
    <property type="entry name" value="TRAF domain-like"/>
    <property type="match status" value="1"/>
</dbReference>
<proteinExistence type="predicted"/>
<keyword evidence="3" id="KW-0862">Zinc</keyword>
<gene>
    <name evidence="7" type="ORF">R5R35_011912</name>
</gene>
<dbReference type="Gene3D" id="3.30.40.10">
    <property type="entry name" value="Zinc/RING finger domain, C3HC4 (zinc finger)"/>
    <property type="match status" value="1"/>
</dbReference>
<accession>A0AAN9ZFS0</accession>
<sequence>MSAAVSADQLNSFLEKLDILCEKLKVEDCPICDLKLTEERSTCTNGHGICGSCKLVVNVCPVCYASYPGDEPAQGASAHSPPKRSRQCTENGEDMNVDESGESGDGKRCINAPRGCQALISESELVAHEMYCPFRLYTCKICNVEFCLRKLQGHCERSHKSPNRVIKNDVFLQVSPNDVQNCDRVYFFLHVHNEIFWFWRNNTERFVYFGLQYCGDPDKANKFQYTLEVVSLDKKSSLKFGGPVLFDTPEMPRYTHSEDYIMIGKNMIGAESKFKVTVRKV</sequence>
<evidence type="ECO:0000313" key="7">
    <source>
        <dbReference type="EMBL" id="KAK7872787.1"/>
    </source>
</evidence>
<evidence type="ECO:0000256" key="2">
    <source>
        <dbReference type="ARBA" id="ARBA00022771"/>
    </source>
</evidence>
<dbReference type="EMBL" id="JAZDUA010000020">
    <property type="protein sequence ID" value="KAK7872787.1"/>
    <property type="molecule type" value="Genomic_DNA"/>
</dbReference>
<keyword evidence="2 4" id="KW-0863">Zinc-finger</keyword>
<dbReference type="Proteomes" id="UP001378592">
    <property type="component" value="Unassembled WGS sequence"/>
</dbReference>
<dbReference type="InterPro" id="IPR013010">
    <property type="entry name" value="Znf_SIAH"/>
</dbReference>
<dbReference type="InterPro" id="IPR004162">
    <property type="entry name" value="SINA-like_animal"/>
</dbReference>
<dbReference type="AlphaFoldDB" id="A0AAN9ZFS0"/>
<dbReference type="GO" id="GO:0005737">
    <property type="term" value="C:cytoplasm"/>
    <property type="evidence" value="ECO:0007669"/>
    <property type="project" value="TreeGrafter"/>
</dbReference>
<dbReference type="PROSITE" id="PS51081">
    <property type="entry name" value="ZF_SIAH"/>
    <property type="match status" value="1"/>
</dbReference>
<dbReference type="PANTHER" id="PTHR45877:SF2">
    <property type="entry name" value="E3 UBIQUITIN-PROTEIN LIGASE SINA-RELATED"/>
    <property type="match status" value="1"/>
</dbReference>
<dbReference type="GO" id="GO:0043161">
    <property type="term" value="P:proteasome-mediated ubiquitin-dependent protein catabolic process"/>
    <property type="evidence" value="ECO:0007669"/>
    <property type="project" value="TreeGrafter"/>
</dbReference>
<keyword evidence="8" id="KW-1185">Reference proteome</keyword>
<reference evidence="7 8" key="1">
    <citation type="submission" date="2024-03" db="EMBL/GenBank/DDBJ databases">
        <title>The genome assembly and annotation of the cricket Gryllus longicercus Weissman &amp; Gray.</title>
        <authorList>
            <person name="Szrajer S."/>
            <person name="Gray D."/>
            <person name="Ylla G."/>
        </authorList>
    </citation>
    <scope>NUCLEOTIDE SEQUENCE [LARGE SCALE GENOMIC DNA]</scope>
    <source>
        <strain evidence="7">DAG 2021-001</strain>
        <tissue evidence="7">Whole body minus gut</tissue>
    </source>
</reference>
<evidence type="ECO:0000259" key="6">
    <source>
        <dbReference type="PROSITE" id="PS51081"/>
    </source>
</evidence>
<protein>
    <recommendedName>
        <fullName evidence="6">SIAH-type domain-containing protein</fullName>
    </recommendedName>
</protein>
<evidence type="ECO:0000256" key="4">
    <source>
        <dbReference type="PROSITE-ProRule" id="PRU00455"/>
    </source>
</evidence>
<dbReference type="InterPro" id="IPR013083">
    <property type="entry name" value="Znf_RING/FYVE/PHD"/>
</dbReference>
<evidence type="ECO:0000256" key="5">
    <source>
        <dbReference type="SAM" id="MobiDB-lite"/>
    </source>
</evidence>
<comment type="caution">
    <text evidence="7">The sequence shown here is derived from an EMBL/GenBank/DDBJ whole genome shotgun (WGS) entry which is preliminary data.</text>
</comment>
<dbReference type="GO" id="GO:0031624">
    <property type="term" value="F:ubiquitin conjugating enzyme binding"/>
    <property type="evidence" value="ECO:0007669"/>
    <property type="project" value="TreeGrafter"/>
</dbReference>
<evidence type="ECO:0000313" key="8">
    <source>
        <dbReference type="Proteomes" id="UP001378592"/>
    </source>
</evidence>
<keyword evidence="1" id="KW-0479">Metal-binding</keyword>
<feature type="compositionally biased region" description="Acidic residues" evidence="5">
    <location>
        <begin position="91"/>
        <end position="102"/>
    </location>
</feature>
<name>A0AAN9ZFS0_9ORTH</name>
<evidence type="ECO:0000256" key="3">
    <source>
        <dbReference type="ARBA" id="ARBA00022833"/>
    </source>
</evidence>
<dbReference type="GO" id="GO:0008270">
    <property type="term" value="F:zinc ion binding"/>
    <property type="evidence" value="ECO:0007669"/>
    <property type="project" value="UniProtKB-KW"/>
</dbReference>
<evidence type="ECO:0000256" key="1">
    <source>
        <dbReference type="ARBA" id="ARBA00022723"/>
    </source>
</evidence>